<dbReference type="Gene3D" id="1.10.630.10">
    <property type="entry name" value="Cytochrome P450"/>
    <property type="match status" value="1"/>
</dbReference>
<dbReference type="GO" id="GO:0016705">
    <property type="term" value="F:oxidoreductase activity, acting on paired donors, with incorporation or reduction of molecular oxygen"/>
    <property type="evidence" value="ECO:0007669"/>
    <property type="project" value="InterPro"/>
</dbReference>
<reference evidence="10" key="1">
    <citation type="submission" date="2016-02" db="EMBL/GenBank/DDBJ databases">
        <title>RNAseq analyses of the midgut from blood- or serum-fed Ixodes ricinus ticks.</title>
        <authorList>
            <person name="Perner J."/>
            <person name="Provaznik J."/>
            <person name="Schrenkova J."/>
            <person name="Urbanova V."/>
            <person name="Ribeiro J.M."/>
            <person name="Kopacek P."/>
        </authorList>
    </citation>
    <scope>NUCLEOTIDE SEQUENCE</scope>
    <source>
        <tissue evidence="10">Gut</tissue>
    </source>
</reference>
<organism evidence="10">
    <name type="scientific">Ixodes ricinus</name>
    <name type="common">Common tick</name>
    <name type="synonym">Acarus ricinus</name>
    <dbReference type="NCBI Taxonomy" id="34613"/>
    <lineage>
        <taxon>Eukaryota</taxon>
        <taxon>Metazoa</taxon>
        <taxon>Ecdysozoa</taxon>
        <taxon>Arthropoda</taxon>
        <taxon>Chelicerata</taxon>
        <taxon>Arachnida</taxon>
        <taxon>Acari</taxon>
        <taxon>Parasitiformes</taxon>
        <taxon>Ixodida</taxon>
        <taxon>Ixodoidea</taxon>
        <taxon>Ixodidae</taxon>
        <taxon>Ixodinae</taxon>
        <taxon>Ixodes</taxon>
    </lineage>
</organism>
<evidence type="ECO:0000256" key="9">
    <source>
        <dbReference type="RuleBase" id="RU000461"/>
    </source>
</evidence>
<dbReference type="PANTHER" id="PTHR24279">
    <property type="entry name" value="CYTOCHROME P450"/>
    <property type="match status" value="1"/>
</dbReference>
<dbReference type="PROSITE" id="PS00086">
    <property type="entry name" value="CYTOCHROME_P450"/>
    <property type="match status" value="1"/>
</dbReference>
<evidence type="ECO:0000256" key="8">
    <source>
        <dbReference type="PIRSR" id="PIRSR602401-1"/>
    </source>
</evidence>
<dbReference type="Pfam" id="PF00067">
    <property type="entry name" value="p450"/>
    <property type="match status" value="1"/>
</dbReference>
<evidence type="ECO:0000256" key="7">
    <source>
        <dbReference type="ARBA" id="ARBA00023033"/>
    </source>
</evidence>
<dbReference type="InterPro" id="IPR002401">
    <property type="entry name" value="Cyt_P450_E_grp-I"/>
</dbReference>
<keyword evidence="5 9" id="KW-0560">Oxidoreductase</keyword>
<dbReference type="AlphaFoldDB" id="A0A131Y2T3"/>
<dbReference type="PRINTS" id="PR00463">
    <property type="entry name" value="EP450I"/>
</dbReference>
<dbReference type="CDD" id="cd11054">
    <property type="entry name" value="CYP24A1-like"/>
    <property type="match status" value="1"/>
</dbReference>
<proteinExistence type="evidence at transcript level"/>
<dbReference type="EMBL" id="GEFM01002978">
    <property type="protein sequence ID" value="JAP72818.1"/>
    <property type="molecule type" value="mRNA"/>
</dbReference>
<sequence length="516" mass="59317">MKAARVLLQGSRRAAHLGPAAAPAADATHGESRVAGKPFGQMPRVPSFPLVGSSWIYWPLVGKYHPDRRHEAALDMHRQYGPIVAEKLPGRYSLVHLFSADDFHTLYQHEGKTPFRMGATAFKKYRSSRPKYYKNVGILNMQGQEWYNVRSKTQPYTLRPRTIMSYVPGMDKIAEDTLRVLARDRDARGETADCYTLLYKWALESVVYASLDTRVGCLSVPLDPCSDGAMIMKDMDDVFACLQIFGYRFPYFRYFRTPSWKRFEFAMDDFTVRLFKHIEAAAERLKTRTEDGEYTILEYLLAEKKLEFGEILAFMSDFILGGADTTSATATFCLYHLARNPEAQERARQEVFDVVGNKPRTLEPEHLSHLPFLKACVKEALRLNPTLSGVFRKLDHDVTLSGYLVPAGTPLFTENYVASRLEENFTRADKFLPERWLKRDDEGRQDWALHPFASLPFSFGPRMCLGRRMAELEVWIMLVKLLLKYRIEYHYEDIGVQGKLANAPDKPARYRFVDLH</sequence>
<evidence type="ECO:0000256" key="4">
    <source>
        <dbReference type="ARBA" id="ARBA00022723"/>
    </source>
</evidence>
<keyword evidence="3 8" id="KW-0349">Heme</keyword>
<keyword evidence="4 8" id="KW-0479">Metal-binding</keyword>
<evidence type="ECO:0000256" key="6">
    <source>
        <dbReference type="ARBA" id="ARBA00023004"/>
    </source>
</evidence>
<keyword evidence="6 8" id="KW-0408">Iron</keyword>
<dbReference type="InterPro" id="IPR050479">
    <property type="entry name" value="CYP11_CYP27_families"/>
</dbReference>
<evidence type="ECO:0000256" key="2">
    <source>
        <dbReference type="ARBA" id="ARBA00010617"/>
    </source>
</evidence>
<dbReference type="PANTHER" id="PTHR24279:SF120">
    <property type="entry name" value="CYTOCHROME P450"/>
    <property type="match status" value="1"/>
</dbReference>
<dbReference type="GO" id="GO:0004497">
    <property type="term" value="F:monooxygenase activity"/>
    <property type="evidence" value="ECO:0007669"/>
    <property type="project" value="UniProtKB-KW"/>
</dbReference>
<dbReference type="PRINTS" id="PR00385">
    <property type="entry name" value="P450"/>
</dbReference>
<comment type="similarity">
    <text evidence="2 9">Belongs to the cytochrome P450 family.</text>
</comment>
<feature type="binding site" description="axial binding residue" evidence="8">
    <location>
        <position position="464"/>
    </location>
    <ligand>
        <name>heme</name>
        <dbReference type="ChEBI" id="CHEBI:30413"/>
    </ligand>
    <ligandPart>
        <name>Fe</name>
        <dbReference type="ChEBI" id="CHEBI:18248"/>
    </ligandPart>
</feature>
<accession>A0A131Y2T3</accession>
<dbReference type="InterPro" id="IPR017972">
    <property type="entry name" value="Cyt_P450_CS"/>
</dbReference>
<dbReference type="GO" id="GO:0005506">
    <property type="term" value="F:iron ion binding"/>
    <property type="evidence" value="ECO:0007669"/>
    <property type="project" value="InterPro"/>
</dbReference>
<name>A0A131Y2T3_IXORI</name>
<evidence type="ECO:0000256" key="3">
    <source>
        <dbReference type="ARBA" id="ARBA00022617"/>
    </source>
</evidence>
<comment type="cofactor">
    <cofactor evidence="1 8">
        <name>heme</name>
        <dbReference type="ChEBI" id="CHEBI:30413"/>
    </cofactor>
</comment>
<protein>
    <submittedName>
        <fullName evidence="10">Putative cytochrome p450 cyp11/cyp12/cyp24/cyp27 subfamily</fullName>
    </submittedName>
</protein>
<evidence type="ECO:0000256" key="5">
    <source>
        <dbReference type="ARBA" id="ARBA00023002"/>
    </source>
</evidence>
<dbReference type="InterPro" id="IPR036396">
    <property type="entry name" value="Cyt_P450_sf"/>
</dbReference>
<evidence type="ECO:0000256" key="1">
    <source>
        <dbReference type="ARBA" id="ARBA00001971"/>
    </source>
</evidence>
<dbReference type="FunFam" id="1.10.630.10:FF:000006">
    <property type="entry name" value="Cytochrome P450 302a1, mitochondrial"/>
    <property type="match status" value="1"/>
</dbReference>
<evidence type="ECO:0000313" key="10">
    <source>
        <dbReference type="EMBL" id="JAP72818.1"/>
    </source>
</evidence>
<keyword evidence="7 9" id="KW-0503">Monooxygenase</keyword>
<dbReference type="SUPFAM" id="SSF48264">
    <property type="entry name" value="Cytochrome P450"/>
    <property type="match status" value="1"/>
</dbReference>
<dbReference type="GO" id="GO:0020037">
    <property type="term" value="F:heme binding"/>
    <property type="evidence" value="ECO:0007669"/>
    <property type="project" value="InterPro"/>
</dbReference>
<dbReference type="InterPro" id="IPR001128">
    <property type="entry name" value="Cyt_P450"/>
</dbReference>